<evidence type="ECO:0000313" key="2">
    <source>
        <dbReference type="Proteomes" id="UP001278050"/>
    </source>
</evidence>
<dbReference type="Proteomes" id="UP001278050">
    <property type="component" value="Unassembled WGS sequence"/>
</dbReference>
<dbReference type="EMBL" id="JAWXXP010000001">
    <property type="protein sequence ID" value="MDX5994360.1"/>
    <property type="molecule type" value="Genomic_DNA"/>
</dbReference>
<protein>
    <submittedName>
        <fullName evidence="1">Uncharacterized protein</fullName>
    </submittedName>
</protein>
<name>A0ABU4Q501_9GAMM</name>
<keyword evidence="2" id="KW-1185">Reference proteome</keyword>
<sequence>MITSAHICYESSNTNLELQLLGTLIEQNTSWKTMSTEWSDCDIAIPQLIVLTPTPFIIQIENDPEWVPEENKEFAEWAGLSEENELFLKLSRCDARLAIQSTAPDQIALTGKEIIAFAFGGVVDPKNSDISNVLAIIGKEISGVLNDCVNEELLQY</sequence>
<gene>
    <name evidence="1" type="ORF">SIM71_20060</name>
</gene>
<accession>A0ABU4Q501</accession>
<comment type="caution">
    <text evidence="1">The sequence shown here is derived from an EMBL/GenBank/DDBJ whole genome shotgun (WGS) entry which is preliminary data.</text>
</comment>
<organism evidence="1 2">
    <name type="scientific">Ectopseudomonas alcaliphila</name>
    <dbReference type="NCBI Taxonomy" id="101564"/>
    <lineage>
        <taxon>Bacteria</taxon>
        <taxon>Pseudomonadati</taxon>
        <taxon>Pseudomonadota</taxon>
        <taxon>Gammaproteobacteria</taxon>
        <taxon>Pseudomonadales</taxon>
        <taxon>Pseudomonadaceae</taxon>
        <taxon>Ectopseudomonas</taxon>
    </lineage>
</organism>
<dbReference type="RefSeq" id="WP_139203082.1">
    <property type="nucleotide sequence ID" value="NZ_CBCSET010000002.1"/>
</dbReference>
<proteinExistence type="predicted"/>
<evidence type="ECO:0000313" key="1">
    <source>
        <dbReference type="EMBL" id="MDX5994360.1"/>
    </source>
</evidence>
<reference evidence="1 2" key="1">
    <citation type="submission" date="2023-11" db="EMBL/GenBank/DDBJ databases">
        <title>MicrobeMod: A computational toolkit for identifying prokaryotic methylation and restriction-modification with nanopore sequencing.</title>
        <authorList>
            <person name="Crits-Christoph A."/>
            <person name="Kang S.C."/>
            <person name="Lee H."/>
            <person name="Ostrov N."/>
        </authorList>
    </citation>
    <scope>NUCLEOTIDE SEQUENCE [LARGE SCALE GENOMIC DNA]</scope>
    <source>
        <strain evidence="1 2">ATCC BAA-571</strain>
    </source>
</reference>